<dbReference type="EMBL" id="KN837200">
    <property type="protein sequence ID" value="KIJ34398.1"/>
    <property type="molecule type" value="Genomic_DNA"/>
</dbReference>
<dbReference type="OrthoDB" id="3004402at2759"/>
<dbReference type="Proteomes" id="UP000054279">
    <property type="component" value="Unassembled WGS sequence"/>
</dbReference>
<dbReference type="InterPro" id="IPR008949">
    <property type="entry name" value="Isoprenoid_synthase_dom_sf"/>
</dbReference>
<dbReference type="InterPro" id="IPR034686">
    <property type="entry name" value="Terpene_cyclase-like_2"/>
</dbReference>
<dbReference type="SFLD" id="SFLDS00005">
    <property type="entry name" value="Isoprenoid_Synthase_Type_I"/>
    <property type="match status" value="1"/>
</dbReference>
<gene>
    <name evidence="7" type="ORF">M422DRAFT_35110</name>
</gene>
<evidence type="ECO:0000256" key="4">
    <source>
        <dbReference type="ARBA" id="ARBA00022842"/>
    </source>
</evidence>
<protein>
    <recommendedName>
        <fullName evidence="6">Terpene synthase</fullName>
        <ecNumber evidence="6">4.2.3.-</ecNumber>
    </recommendedName>
</protein>
<evidence type="ECO:0000313" key="8">
    <source>
        <dbReference type="Proteomes" id="UP000054279"/>
    </source>
</evidence>
<evidence type="ECO:0000256" key="2">
    <source>
        <dbReference type="ARBA" id="ARBA00006333"/>
    </source>
</evidence>
<keyword evidence="4 6" id="KW-0460">Magnesium</keyword>
<evidence type="ECO:0000256" key="3">
    <source>
        <dbReference type="ARBA" id="ARBA00022723"/>
    </source>
</evidence>
<dbReference type="GO" id="GO:0008299">
    <property type="term" value="P:isoprenoid biosynthetic process"/>
    <property type="evidence" value="ECO:0007669"/>
    <property type="project" value="UniProtKB-ARBA"/>
</dbReference>
<dbReference type="SFLD" id="SFLDG01020">
    <property type="entry name" value="Terpene_Cyclase_Like_2"/>
    <property type="match status" value="1"/>
</dbReference>
<dbReference type="GO" id="GO:0010333">
    <property type="term" value="F:terpene synthase activity"/>
    <property type="evidence" value="ECO:0007669"/>
    <property type="project" value="InterPro"/>
</dbReference>
<keyword evidence="5 6" id="KW-0456">Lyase</keyword>
<comment type="cofactor">
    <cofactor evidence="1 6">
        <name>Mg(2+)</name>
        <dbReference type="ChEBI" id="CHEBI:18420"/>
    </cofactor>
</comment>
<dbReference type="EC" id="4.2.3.-" evidence="6"/>
<comment type="similarity">
    <text evidence="2 6">Belongs to the terpene synthase family.</text>
</comment>
<dbReference type="SUPFAM" id="SSF48576">
    <property type="entry name" value="Terpenoid synthases"/>
    <property type="match status" value="1"/>
</dbReference>
<organism evidence="7 8">
    <name type="scientific">Sphaerobolus stellatus (strain SS14)</name>
    <dbReference type="NCBI Taxonomy" id="990650"/>
    <lineage>
        <taxon>Eukaryota</taxon>
        <taxon>Fungi</taxon>
        <taxon>Dikarya</taxon>
        <taxon>Basidiomycota</taxon>
        <taxon>Agaricomycotina</taxon>
        <taxon>Agaricomycetes</taxon>
        <taxon>Phallomycetidae</taxon>
        <taxon>Geastrales</taxon>
        <taxon>Sphaerobolaceae</taxon>
        <taxon>Sphaerobolus</taxon>
    </lineage>
</organism>
<dbReference type="AlphaFoldDB" id="A0A0C9TVR0"/>
<sequence length="308" mass="35317">MSESFAPNVSSRITPRLHPKANEVIPLVDEWFLHHWPFLNEAVYEEFKSSDPALFTCYAAPDALDERLELACKLLNIGFVVDDALDNLSIEEAQGSCRKFVGLILGHDDVHPSTQVEKVIHDLYTEIRRIGELGQNYCEEVVQWLKFATRHDRSKWKSSSDFSKYCEYRFLDAGYGLTISMLRYALDIKYPQRDDEVISECEHLVGYHCMLVNDLFSYRKEMASRSTGEIGEALMNSVLVVQNGRGIGEHEAMMWLERYCEKLEGQFEGVVSRTAHLGEDAKKYINALRLLIAGNLKWSTVCGRYNKL</sequence>
<dbReference type="HOGENOM" id="CLU_057570_1_0_1"/>
<name>A0A0C9TVR0_SPHS4</name>
<dbReference type="PANTHER" id="PTHR35201:SF4">
    <property type="entry name" value="BETA-PINACENE SYNTHASE-RELATED"/>
    <property type="match status" value="1"/>
</dbReference>
<keyword evidence="3 6" id="KW-0479">Metal-binding</keyword>
<proteinExistence type="inferred from homology"/>
<reference evidence="7 8" key="1">
    <citation type="submission" date="2014-06" db="EMBL/GenBank/DDBJ databases">
        <title>Evolutionary Origins and Diversification of the Mycorrhizal Mutualists.</title>
        <authorList>
            <consortium name="DOE Joint Genome Institute"/>
            <consortium name="Mycorrhizal Genomics Consortium"/>
            <person name="Kohler A."/>
            <person name="Kuo A."/>
            <person name="Nagy L.G."/>
            <person name="Floudas D."/>
            <person name="Copeland A."/>
            <person name="Barry K.W."/>
            <person name="Cichocki N."/>
            <person name="Veneault-Fourrey C."/>
            <person name="LaButti K."/>
            <person name="Lindquist E.A."/>
            <person name="Lipzen A."/>
            <person name="Lundell T."/>
            <person name="Morin E."/>
            <person name="Murat C."/>
            <person name="Riley R."/>
            <person name="Ohm R."/>
            <person name="Sun H."/>
            <person name="Tunlid A."/>
            <person name="Henrissat B."/>
            <person name="Grigoriev I.V."/>
            <person name="Hibbett D.S."/>
            <person name="Martin F."/>
        </authorList>
    </citation>
    <scope>NUCLEOTIDE SEQUENCE [LARGE SCALE GENOMIC DNA]</scope>
    <source>
        <strain evidence="7 8">SS14</strain>
    </source>
</reference>
<evidence type="ECO:0000256" key="1">
    <source>
        <dbReference type="ARBA" id="ARBA00001946"/>
    </source>
</evidence>
<dbReference type="Pfam" id="PF19086">
    <property type="entry name" value="Terpene_syn_C_2"/>
    <property type="match status" value="1"/>
</dbReference>
<evidence type="ECO:0000313" key="7">
    <source>
        <dbReference type="EMBL" id="KIJ34398.1"/>
    </source>
</evidence>
<dbReference type="GO" id="GO:0046872">
    <property type="term" value="F:metal ion binding"/>
    <property type="evidence" value="ECO:0007669"/>
    <property type="project" value="UniProtKB-KW"/>
</dbReference>
<evidence type="ECO:0000256" key="5">
    <source>
        <dbReference type="ARBA" id="ARBA00023239"/>
    </source>
</evidence>
<evidence type="ECO:0000256" key="6">
    <source>
        <dbReference type="RuleBase" id="RU366034"/>
    </source>
</evidence>
<dbReference type="Gene3D" id="1.10.600.10">
    <property type="entry name" value="Farnesyl Diphosphate Synthase"/>
    <property type="match status" value="1"/>
</dbReference>
<accession>A0A0C9TVR0</accession>
<dbReference type="PANTHER" id="PTHR35201">
    <property type="entry name" value="TERPENE SYNTHASE"/>
    <property type="match status" value="1"/>
</dbReference>
<keyword evidence="8" id="KW-1185">Reference proteome</keyword>